<protein>
    <recommendedName>
        <fullName evidence="6">HTH myb-type domain-containing protein</fullName>
    </recommendedName>
</protein>
<name>A0A068UFP0_COFCA</name>
<gene>
    <name evidence="7" type="ORF">GSCOC_T00023305001</name>
</gene>
<keyword evidence="2" id="KW-0805">Transcription regulation</keyword>
<dbReference type="InterPro" id="IPR017930">
    <property type="entry name" value="Myb_dom"/>
</dbReference>
<reference evidence="8" key="1">
    <citation type="journal article" date="2014" name="Science">
        <title>The coffee genome provides insight into the convergent evolution of caffeine biosynthesis.</title>
        <authorList>
            <person name="Denoeud F."/>
            <person name="Carretero-Paulet L."/>
            <person name="Dereeper A."/>
            <person name="Droc G."/>
            <person name="Guyot R."/>
            <person name="Pietrella M."/>
            <person name="Zheng C."/>
            <person name="Alberti A."/>
            <person name="Anthony F."/>
            <person name="Aprea G."/>
            <person name="Aury J.M."/>
            <person name="Bento P."/>
            <person name="Bernard M."/>
            <person name="Bocs S."/>
            <person name="Campa C."/>
            <person name="Cenci A."/>
            <person name="Combes M.C."/>
            <person name="Crouzillat D."/>
            <person name="Da Silva C."/>
            <person name="Daddiego L."/>
            <person name="De Bellis F."/>
            <person name="Dussert S."/>
            <person name="Garsmeur O."/>
            <person name="Gayraud T."/>
            <person name="Guignon V."/>
            <person name="Jahn K."/>
            <person name="Jamilloux V."/>
            <person name="Joet T."/>
            <person name="Labadie K."/>
            <person name="Lan T."/>
            <person name="Leclercq J."/>
            <person name="Lepelley M."/>
            <person name="Leroy T."/>
            <person name="Li L.T."/>
            <person name="Librado P."/>
            <person name="Lopez L."/>
            <person name="Munoz A."/>
            <person name="Noel B."/>
            <person name="Pallavicini A."/>
            <person name="Perrotta G."/>
            <person name="Poncet V."/>
            <person name="Pot D."/>
            <person name="Priyono X."/>
            <person name="Rigoreau M."/>
            <person name="Rouard M."/>
            <person name="Rozas J."/>
            <person name="Tranchant-Dubreuil C."/>
            <person name="VanBuren R."/>
            <person name="Zhang Q."/>
            <person name="Andrade A.C."/>
            <person name="Argout X."/>
            <person name="Bertrand B."/>
            <person name="de Kochko A."/>
            <person name="Graziosi G."/>
            <person name="Henry R.J."/>
            <person name="Jayarama X."/>
            <person name="Ming R."/>
            <person name="Nagai C."/>
            <person name="Rounsley S."/>
            <person name="Sankoff D."/>
            <person name="Giuliano G."/>
            <person name="Albert V.A."/>
            <person name="Wincker P."/>
            <person name="Lashermes P."/>
        </authorList>
    </citation>
    <scope>NUCLEOTIDE SEQUENCE [LARGE SCALE GENOMIC DNA]</scope>
    <source>
        <strain evidence="8">cv. DH200-94</strain>
    </source>
</reference>
<keyword evidence="3" id="KW-0804">Transcription</keyword>
<dbReference type="STRING" id="49390.A0A068UFP0"/>
<evidence type="ECO:0000313" key="8">
    <source>
        <dbReference type="Proteomes" id="UP000295252"/>
    </source>
</evidence>
<organism evidence="7 8">
    <name type="scientific">Coffea canephora</name>
    <name type="common">Robusta coffee</name>
    <dbReference type="NCBI Taxonomy" id="49390"/>
    <lineage>
        <taxon>Eukaryota</taxon>
        <taxon>Viridiplantae</taxon>
        <taxon>Streptophyta</taxon>
        <taxon>Embryophyta</taxon>
        <taxon>Tracheophyta</taxon>
        <taxon>Spermatophyta</taxon>
        <taxon>Magnoliopsida</taxon>
        <taxon>eudicotyledons</taxon>
        <taxon>Gunneridae</taxon>
        <taxon>Pentapetalae</taxon>
        <taxon>asterids</taxon>
        <taxon>lamiids</taxon>
        <taxon>Gentianales</taxon>
        <taxon>Rubiaceae</taxon>
        <taxon>Ixoroideae</taxon>
        <taxon>Gardenieae complex</taxon>
        <taxon>Bertiereae - Coffeeae clade</taxon>
        <taxon>Coffeeae</taxon>
        <taxon>Coffea</taxon>
    </lineage>
</organism>
<dbReference type="InParanoid" id="A0A068UFP0"/>
<dbReference type="GO" id="GO:0005634">
    <property type="term" value="C:nucleus"/>
    <property type="evidence" value="ECO:0007669"/>
    <property type="project" value="UniProtKB-SubCell"/>
</dbReference>
<dbReference type="Gene3D" id="1.10.10.60">
    <property type="entry name" value="Homeodomain-like"/>
    <property type="match status" value="1"/>
</dbReference>
<dbReference type="Pfam" id="PF00249">
    <property type="entry name" value="Myb_DNA-binding"/>
    <property type="match status" value="1"/>
</dbReference>
<dbReference type="GO" id="GO:0003700">
    <property type="term" value="F:DNA-binding transcription factor activity"/>
    <property type="evidence" value="ECO:0007669"/>
    <property type="project" value="InterPro"/>
</dbReference>
<evidence type="ECO:0000259" key="6">
    <source>
        <dbReference type="PROSITE" id="PS51294"/>
    </source>
</evidence>
<dbReference type="OMA" id="QEHRAMK"/>
<evidence type="ECO:0000256" key="4">
    <source>
        <dbReference type="ARBA" id="ARBA00023242"/>
    </source>
</evidence>
<dbReference type="SUPFAM" id="SSF46689">
    <property type="entry name" value="Homeodomain-like"/>
    <property type="match status" value="1"/>
</dbReference>
<proteinExistence type="predicted"/>
<dbReference type="PROSITE" id="PS51294">
    <property type="entry name" value="HTH_MYB"/>
    <property type="match status" value="1"/>
</dbReference>
<dbReference type="PhylomeDB" id="A0A068UFP0"/>
<dbReference type="InterPro" id="IPR009057">
    <property type="entry name" value="Homeodomain-like_sf"/>
</dbReference>
<dbReference type="FunCoup" id="A0A068UFP0">
    <property type="interactions" value="50"/>
</dbReference>
<dbReference type="EMBL" id="HG739106">
    <property type="protein sequence ID" value="CDP06448.1"/>
    <property type="molecule type" value="Genomic_DNA"/>
</dbReference>
<dbReference type="OrthoDB" id="551907at2759"/>
<evidence type="ECO:0000256" key="3">
    <source>
        <dbReference type="ARBA" id="ARBA00023163"/>
    </source>
</evidence>
<comment type="subcellular location">
    <subcellularLocation>
        <location evidence="1">Nucleus</location>
    </subcellularLocation>
</comment>
<dbReference type="InterPro" id="IPR001005">
    <property type="entry name" value="SANT/Myb"/>
</dbReference>
<dbReference type="InterPro" id="IPR046955">
    <property type="entry name" value="PHR1-like"/>
</dbReference>
<sequence length="340" mass="38080">MEGSEDTECSKACPSSGKDEVDENDGDKQKDGGSSSNSTVEENENKPSVRPYVRSKMPRLRWTPDLHLRFVHAVERLGGQERATPKLVLQLMNIKGLNIAHVKSHLQMYRSKKIDDPSQGVTDHSHLWEGVDRNIFNLGQIPMLPGLHQNQKSTFRYGDASWNGLENSMQMSAMRQSTNKKRPGFYDTWPGRIVGSRNNDVYSGFRNSNQLWSWQTHELESKMQSLPQQEYWQDQLKSSIQVQLKVQDFSSCRSNIPGVGRSMIQKKRAGVKRKATDCNIHLNLSLGLGPIGDGHQDSLEDDDGHLSLSLCSPSSSKITRLIDDASKENASGASTLDLTL</sequence>
<feature type="domain" description="HTH myb-type" evidence="6">
    <location>
        <begin position="54"/>
        <end position="114"/>
    </location>
</feature>
<evidence type="ECO:0000313" key="7">
    <source>
        <dbReference type="EMBL" id="CDP06448.1"/>
    </source>
</evidence>
<evidence type="ECO:0000256" key="5">
    <source>
        <dbReference type="SAM" id="MobiDB-lite"/>
    </source>
</evidence>
<dbReference type="FunFam" id="1.10.10.60:FF:000002">
    <property type="entry name" value="Myb family transcription factor"/>
    <property type="match status" value="1"/>
</dbReference>
<dbReference type="Proteomes" id="UP000295252">
    <property type="component" value="Chromosome VIII"/>
</dbReference>
<feature type="region of interest" description="Disordered" evidence="5">
    <location>
        <begin position="1"/>
        <end position="52"/>
    </location>
</feature>
<dbReference type="GO" id="GO:0003677">
    <property type="term" value="F:DNA binding"/>
    <property type="evidence" value="ECO:0007669"/>
    <property type="project" value="InterPro"/>
</dbReference>
<dbReference type="PANTHER" id="PTHR31314">
    <property type="entry name" value="MYB FAMILY TRANSCRIPTION FACTOR PHL7-LIKE"/>
    <property type="match status" value="1"/>
</dbReference>
<dbReference type="PANTHER" id="PTHR31314:SF168">
    <property type="entry name" value="MYB-LIKE HTH TRANSCRIPTIONAL REGULATOR FAMILY PROTEIN"/>
    <property type="match status" value="1"/>
</dbReference>
<accession>A0A068UFP0</accession>
<dbReference type="NCBIfam" id="TIGR01557">
    <property type="entry name" value="myb_SHAQKYF"/>
    <property type="match status" value="1"/>
</dbReference>
<evidence type="ECO:0000256" key="1">
    <source>
        <dbReference type="ARBA" id="ARBA00004123"/>
    </source>
</evidence>
<dbReference type="AlphaFoldDB" id="A0A068UFP0"/>
<evidence type="ECO:0000256" key="2">
    <source>
        <dbReference type="ARBA" id="ARBA00023015"/>
    </source>
</evidence>
<dbReference type="Gramene" id="CDP06448">
    <property type="protein sequence ID" value="CDP06448"/>
    <property type="gene ID" value="GSCOC_T00023305001"/>
</dbReference>
<keyword evidence="8" id="KW-1185">Reference proteome</keyword>
<dbReference type="InterPro" id="IPR006447">
    <property type="entry name" value="Myb_dom_plants"/>
</dbReference>
<keyword evidence="4" id="KW-0539">Nucleus</keyword>